<name>A0A5C1QIB9_9SPIO</name>
<keyword evidence="1" id="KW-1133">Transmembrane helix</keyword>
<keyword evidence="1" id="KW-0812">Transmembrane</keyword>
<dbReference type="Pfam" id="PF00795">
    <property type="entry name" value="CN_hydrolase"/>
    <property type="match status" value="1"/>
</dbReference>
<dbReference type="Proteomes" id="UP000324209">
    <property type="component" value="Chromosome"/>
</dbReference>
<dbReference type="OrthoDB" id="367799at2"/>
<accession>A0A5C1QIB9</accession>
<dbReference type="EMBL" id="CP036150">
    <property type="protein sequence ID" value="QEN07048.1"/>
    <property type="molecule type" value="Genomic_DNA"/>
</dbReference>
<keyword evidence="1" id="KW-0472">Membrane</keyword>
<dbReference type="RefSeq" id="WP_149485130.1">
    <property type="nucleotide sequence ID" value="NZ_CP036150.1"/>
</dbReference>
<feature type="domain" description="CN hydrolase" evidence="2">
    <location>
        <begin position="56"/>
        <end position="224"/>
    </location>
</feature>
<feature type="transmembrane region" description="Helical" evidence="1">
    <location>
        <begin position="15"/>
        <end position="36"/>
    </location>
</feature>
<evidence type="ECO:0000313" key="3">
    <source>
        <dbReference type="EMBL" id="QEN07048.1"/>
    </source>
</evidence>
<dbReference type="AlphaFoldDB" id="A0A5C1QIB9"/>
<evidence type="ECO:0000256" key="1">
    <source>
        <dbReference type="SAM" id="Phobius"/>
    </source>
</evidence>
<dbReference type="InterPro" id="IPR036526">
    <property type="entry name" value="C-N_Hydrolase_sf"/>
</dbReference>
<proteinExistence type="predicted"/>
<dbReference type="Gene3D" id="3.60.110.10">
    <property type="entry name" value="Carbon-nitrogen hydrolase"/>
    <property type="match status" value="1"/>
</dbReference>
<dbReference type="SUPFAM" id="SSF56317">
    <property type="entry name" value="Carbon-nitrogen hydrolase"/>
    <property type="match status" value="1"/>
</dbReference>
<dbReference type="InterPro" id="IPR003010">
    <property type="entry name" value="C-N_Hydrolase"/>
</dbReference>
<reference evidence="3 4" key="1">
    <citation type="submission" date="2019-02" db="EMBL/GenBank/DDBJ databases">
        <title>Complete Genome Sequence and Methylome Analysis of free living Spirochaetas.</title>
        <authorList>
            <person name="Fomenkov A."/>
            <person name="Dubinina G."/>
            <person name="Leshcheva N."/>
            <person name="Mikheeva N."/>
            <person name="Grabovich M."/>
            <person name="Vincze T."/>
            <person name="Roberts R.J."/>
        </authorList>
    </citation>
    <scope>NUCLEOTIDE SEQUENCE [LARGE SCALE GENOMIC DNA]</scope>
    <source>
        <strain evidence="3 4">K2</strain>
    </source>
</reference>
<keyword evidence="4" id="KW-1185">Reference proteome</keyword>
<evidence type="ECO:0000313" key="4">
    <source>
        <dbReference type="Proteomes" id="UP000324209"/>
    </source>
</evidence>
<sequence>MNYNSCGTSLLGGKVFFYMIILLIFPMMSLTAMTPFEELHTVIVQFEMNDHISDSEEAYRMAMEEAMEKAMSGGSADLVIFPEYIGVFSSLIPWDSYLDSDSPFEEVWATIRQDHPEISSLNDLFLRESERNDAFLNKLWGDLASRYGVYILSGTRLNYSASRGGLVNQAVVYNPQGEVFYRQDKYFLTEFEEEILDLRPGNIFKTPGFTVKNHLIRLTICRDTFLNDWETLYTEGDLWVDIKANGVAYTEDQKSLFTRALPARLGNTDIPYGITACLTGNFLDLLWEGESSILYNHKGKVSYRDISDVSDSFEILRTKLP</sequence>
<gene>
    <name evidence="3" type="ORF">EXM22_03255</name>
</gene>
<dbReference type="KEGG" id="ock:EXM22_03255"/>
<evidence type="ECO:0000259" key="2">
    <source>
        <dbReference type="Pfam" id="PF00795"/>
    </source>
</evidence>
<protein>
    <recommendedName>
        <fullName evidence="2">CN hydrolase domain-containing protein</fullName>
    </recommendedName>
</protein>
<organism evidence="3 4">
    <name type="scientific">Oceanispirochaeta crateris</name>
    <dbReference type="NCBI Taxonomy" id="2518645"/>
    <lineage>
        <taxon>Bacteria</taxon>
        <taxon>Pseudomonadati</taxon>
        <taxon>Spirochaetota</taxon>
        <taxon>Spirochaetia</taxon>
        <taxon>Spirochaetales</taxon>
        <taxon>Spirochaetaceae</taxon>
        <taxon>Oceanispirochaeta</taxon>
    </lineage>
</organism>